<dbReference type="GO" id="GO:0009244">
    <property type="term" value="P:lipopolysaccharide core region biosynthetic process"/>
    <property type="evidence" value="ECO:0007669"/>
    <property type="project" value="TreeGrafter"/>
</dbReference>
<evidence type="ECO:0000256" key="2">
    <source>
        <dbReference type="ARBA" id="ARBA00022679"/>
    </source>
</evidence>
<sequence>MPHSRILVIKLGALGDFLMALGPMQAIRRHHPDAELVLLTRAAYRALGEATGLFAEIWVDPAPRWSPVAWWRWRSRLRSAGFTRVYDLQTSDRSAGYFRLFPGDRRPEWSGKVAGASHRHDYPEDHRLHSIDRQRAQLAIAGIADVPLPDLSFLDGDLSRFGLPERFALLIPGSSPERPVKRWPIERYAELAARLAAQGAVPVVVGGEAEAAAGRAIRDRVPAARDLTGRTGLGQLAALARRAVVAVGNDTGPTHLVALAGCPTVALFSAASDPAKTAPRGAEVCELYAPALADLPVDRVAAAVDDLIRFEGDAPC</sequence>
<accession>A0A919CS67</accession>
<proteinExistence type="predicted"/>
<evidence type="ECO:0000313" key="3">
    <source>
        <dbReference type="EMBL" id="GHD56704.1"/>
    </source>
</evidence>
<dbReference type="InterPro" id="IPR051199">
    <property type="entry name" value="LPS_LOS_Heptosyltrfase"/>
</dbReference>
<dbReference type="GO" id="GO:0005829">
    <property type="term" value="C:cytosol"/>
    <property type="evidence" value="ECO:0007669"/>
    <property type="project" value="TreeGrafter"/>
</dbReference>
<dbReference type="EMBL" id="BMZS01000009">
    <property type="protein sequence ID" value="GHD56704.1"/>
    <property type="molecule type" value="Genomic_DNA"/>
</dbReference>
<reference evidence="3" key="2">
    <citation type="submission" date="2020-09" db="EMBL/GenBank/DDBJ databases">
        <authorList>
            <person name="Sun Q."/>
            <person name="Kim S."/>
        </authorList>
    </citation>
    <scope>NUCLEOTIDE SEQUENCE</scope>
    <source>
        <strain evidence="3">KCTC 42651</strain>
    </source>
</reference>
<dbReference type="Gene3D" id="3.40.50.2000">
    <property type="entry name" value="Glycogen Phosphorylase B"/>
    <property type="match status" value="2"/>
</dbReference>
<reference evidence="3" key="1">
    <citation type="journal article" date="2014" name="Int. J. Syst. Evol. Microbiol.">
        <title>Complete genome sequence of Corynebacterium casei LMG S-19264T (=DSM 44701T), isolated from a smear-ripened cheese.</title>
        <authorList>
            <consortium name="US DOE Joint Genome Institute (JGI-PGF)"/>
            <person name="Walter F."/>
            <person name="Albersmeier A."/>
            <person name="Kalinowski J."/>
            <person name="Ruckert C."/>
        </authorList>
    </citation>
    <scope>NUCLEOTIDE SEQUENCE</scope>
    <source>
        <strain evidence="3">KCTC 42651</strain>
    </source>
</reference>
<comment type="caution">
    <text evidence="3">The sequence shown here is derived from an EMBL/GenBank/DDBJ whole genome shotgun (WGS) entry which is preliminary data.</text>
</comment>
<protein>
    <submittedName>
        <fullName evidence="3">Glycosyl transferase</fullName>
    </submittedName>
</protein>
<dbReference type="Proteomes" id="UP000630353">
    <property type="component" value="Unassembled WGS sequence"/>
</dbReference>
<dbReference type="GO" id="GO:0008713">
    <property type="term" value="F:ADP-heptose-lipopolysaccharide heptosyltransferase activity"/>
    <property type="evidence" value="ECO:0007669"/>
    <property type="project" value="TreeGrafter"/>
</dbReference>
<keyword evidence="2 3" id="KW-0808">Transferase</keyword>
<name>A0A919CS67_9PROT</name>
<dbReference type="RefSeq" id="WP_189992414.1">
    <property type="nucleotide sequence ID" value="NZ_BMZS01000009.1"/>
</dbReference>
<gene>
    <name evidence="3" type="ORF">GCM10017083_37080</name>
</gene>
<dbReference type="Pfam" id="PF01075">
    <property type="entry name" value="Glyco_transf_9"/>
    <property type="match status" value="1"/>
</dbReference>
<dbReference type="PANTHER" id="PTHR30160:SF1">
    <property type="entry name" value="LIPOPOLYSACCHARIDE 1,2-N-ACETYLGLUCOSAMINETRANSFERASE-RELATED"/>
    <property type="match status" value="1"/>
</dbReference>
<keyword evidence="1" id="KW-0328">Glycosyltransferase</keyword>
<dbReference type="SUPFAM" id="SSF53756">
    <property type="entry name" value="UDP-Glycosyltransferase/glycogen phosphorylase"/>
    <property type="match status" value="1"/>
</dbReference>
<evidence type="ECO:0000256" key="1">
    <source>
        <dbReference type="ARBA" id="ARBA00022676"/>
    </source>
</evidence>
<dbReference type="PANTHER" id="PTHR30160">
    <property type="entry name" value="TETRAACYLDISACCHARIDE 4'-KINASE-RELATED"/>
    <property type="match status" value="1"/>
</dbReference>
<dbReference type="InterPro" id="IPR002201">
    <property type="entry name" value="Glyco_trans_9"/>
</dbReference>
<keyword evidence="4" id="KW-1185">Reference proteome</keyword>
<organism evidence="3 4">
    <name type="scientific">Thalassobaculum fulvum</name>
    <dbReference type="NCBI Taxonomy" id="1633335"/>
    <lineage>
        <taxon>Bacteria</taxon>
        <taxon>Pseudomonadati</taxon>
        <taxon>Pseudomonadota</taxon>
        <taxon>Alphaproteobacteria</taxon>
        <taxon>Rhodospirillales</taxon>
        <taxon>Thalassobaculaceae</taxon>
        <taxon>Thalassobaculum</taxon>
    </lineage>
</organism>
<evidence type="ECO:0000313" key="4">
    <source>
        <dbReference type="Proteomes" id="UP000630353"/>
    </source>
</evidence>
<dbReference type="CDD" id="cd03789">
    <property type="entry name" value="GT9_LPS_heptosyltransferase"/>
    <property type="match status" value="1"/>
</dbReference>
<dbReference type="AlphaFoldDB" id="A0A919CS67"/>